<dbReference type="OMA" id="ELCHQPR"/>
<evidence type="ECO:0000313" key="1">
    <source>
        <dbReference type="EMBL" id="SFJ43458.1"/>
    </source>
</evidence>
<dbReference type="InterPro" id="IPR055984">
    <property type="entry name" value="DUF7562"/>
</dbReference>
<dbReference type="GeneID" id="14209970"/>
<proteinExistence type="predicted"/>
<dbReference type="OrthoDB" id="165365at2157"/>
<evidence type="ECO:0008006" key="3">
    <source>
        <dbReference type="Google" id="ProtNLM"/>
    </source>
</evidence>
<name>A0A1I3RAW0_9EURY</name>
<dbReference type="RefSeq" id="WP_005580294.1">
    <property type="nucleotide sequence ID" value="NZ_FORO01000029.1"/>
</dbReference>
<dbReference type="Pfam" id="PF24443">
    <property type="entry name" value="DUF7562"/>
    <property type="match status" value="1"/>
</dbReference>
<organism evidence="1 2">
    <name type="scientific">Natronobacterium gregoryi</name>
    <dbReference type="NCBI Taxonomy" id="44930"/>
    <lineage>
        <taxon>Archaea</taxon>
        <taxon>Methanobacteriati</taxon>
        <taxon>Methanobacteriota</taxon>
        <taxon>Stenosarchaea group</taxon>
        <taxon>Halobacteria</taxon>
        <taxon>Halobacteriales</taxon>
        <taxon>Natrialbaceae</taxon>
        <taxon>Natronobacterium</taxon>
    </lineage>
</organism>
<evidence type="ECO:0000313" key="2">
    <source>
        <dbReference type="Proteomes" id="UP000182829"/>
    </source>
</evidence>
<gene>
    <name evidence="1" type="ORF">SAMN05443661_12923</name>
</gene>
<reference evidence="1 2" key="1">
    <citation type="submission" date="2016-10" db="EMBL/GenBank/DDBJ databases">
        <authorList>
            <person name="de Groot N.N."/>
        </authorList>
    </citation>
    <scope>NUCLEOTIDE SEQUENCE [LARGE SCALE GENOMIC DNA]</scope>
    <source>
        <strain evidence="1 2">SP2</strain>
    </source>
</reference>
<sequence>MPLWSSRNRTETVTCLACGDDVVRDEAREYDKHGDRWDRDDKAFEHVCKSCHGDLCHQPRDELEELLVELEAGERSQEAFLLQYFSTVADRYGTLEEGRE</sequence>
<protein>
    <recommendedName>
        <fullName evidence="3">Small CPxCG-related zinc finger protein</fullName>
    </recommendedName>
</protein>
<accession>A0A1I3RAW0</accession>
<dbReference type="AlphaFoldDB" id="A0A1I3RAW0"/>
<dbReference type="EMBL" id="FORO01000029">
    <property type="protein sequence ID" value="SFJ43458.1"/>
    <property type="molecule type" value="Genomic_DNA"/>
</dbReference>
<dbReference type="Proteomes" id="UP000182829">
    <property type="component" value="Unassembled WGS sequence"/>
</dbReference>